<comment type="caution">
    <text evidence="1">The sequence shown here is derived from an EMBL/GenBank/DDBJ whole genome shotgun (WGS) entry which is preliminary data.</text>
</comment>
<evidence type="ECO:0000313" key="1">
    <source>
        <dbReference type="EMBL" id="KAI8007186.1"/>
    </source>
</evidence>
<sequence>MAVLLNSVSPIKNPSQENARKPCGFFSPIPNLHSFSLTMGFSKVLASTQMAISPKETVFTMPNWSSGRNDPRTRDLRLNDAFLYLEYMVGEGHKPDVDHATQLLYDLCKLNKLRKATRVMEMMVNSGCSPDPSTYNFLVDHLCRRGNVGYAMQLVEKMEECGYPTNTVTNNSLVKGLCIL</sequence>
<keyword evidence="2" id="KW-1185">Reference proteome</keyword>
<gene>
    <name evidence="1" type="ORF">LOK49_LG07G03616</name>
</gene>
<dbReference type="Proteomes" id="UP001060215">
    <property type="component" value="Chromosome 7"/>
</dbReference>
<dbReference type="EMBL" id="CM045764">
    <property type="protein sequence ID" value="KAI8007186.1"/>
    <property type="molecule type" value="Genomic_DNA"/>
</dbReference>
<reference evidence="1 2" key="1">
    <citation type="journal article" date="2022" name="Plant J.">
        <title>Chromosome-level genome of Camellia lanceoleosa provides a valuable resource for understanding genome evolution and self-incompatibility.</title>
        <authorList>
            <person name="Gong W."/>
            <person name="Xiao S."/>
            <person name="Wang L."/>
            <person name="Liao Z."/>
            <person name="Chang Y."/>
            <person name="Mo W."/>
            <person name="Hu G."/>
            <person name="Li W."/>
            <person name="Zhao G."/>
            <person name="Zhu H."/>
            <person name="Hu X."/>
            <person name="Ji K."/>
            <person name="Xiang X."/>
            <person name="Song Q."/>
            <person name="Yuan D."/>
            <person name="Jin S."/>
            <person name="Zhang L."/>
        </authorList>
    </citation>
    <scope>NUCLEOTIDE SEQUENCE [LARGE SCALE GENOMIC DNA]</scope>
    <source>
        <strain evidence="1">SQ_2022a</strain>
    </source>
</reference>
<organism evidence="1 2">
    <name type="scientific">Camellia lanceoleosa</name>
    <dbReference type="NCBI Taxonomy" id="1840588"/>
    <lineage>
        <taxon>Eukaryota</taxon>
        <taxon>Viridiplantae</taxon>
        <taxon>Streptophyta</taxon>
        <taxon>Embryophyta</taxon>
        <taxon>Tracheophyta</taxon>
        <taxon>Spermatophyta</taxon>
        <taxon>Magnoliopsida</taxon>
        <taxon>eudicotyledons</taxon>
        <taxon>Gunneridae</taxon>
        <taxon>Pentapetalae</taxon>
        <taxon>asterids</taxon>
        <taxon>Ericales</taxon>
        <taxon>Theaceae</taxon>
        <taxon>Camellia</taxon>
    </lineage>
</organism>
<protein>
    <submittedName>
        <fullName evidence="1">Pentatricopeptide repeat-containing protein</fullName>
    </submittedName>
</protein>
<proteinExistence type="predicted"/>
<evidence type="ECO:0000313" key="2">
    <source>
        <dbReference type="Proteomes" id="UP001060215"/>
    </source>
</evidence>
<name>A0ACC0H2E1_9ERIC</name>
<accession>A0ACC0H2E1</accession>